<dbReference type="Proteomes" id="UP001159428">
    <property type="component" value="Unassembled WGS sequence"/>
</dbReference>
<evidence type="ECO:0000313" key="5">
    <source>
        <dbReference type="EMBL" id="CAH3128657.1"/>
    </source>
</evidence>
<dbReference type="InterPro" id="IPR011011">
    <property type="entry name" value="Znf_FYVE_PHD"/>
</dbReference>
<keyword evidence="3" id="KW-0378">Hydrolase</keyword>
<dbReference type="SUPFAM" id="SSF57903">
    <property type="entry name" value="FYVE/PHD zinc finger"/>
    <property type="match status" value="1"/>
</dbReference>
<dbReference type="InterPro" id="IPR013083">
    <property type="entry name" value="Znf_RING/FYVE/PHD"/>
</dbReference>
<evidence type="ECO:0000256" key="2">
    <source>
        <dbReference type="ARBA" id="ARBA00022670"/>
    </source>
</evidence>
<dbReference type="Gene3D" id="3.40.395.10">
    <property type="entry name" value="Adenoviral Proteinase, Chain A"/>
    <property type="match status" value="1"/>
</dbReference>
<comment type="similarity">
    <text evidence="1">Belongs to the peptidase C48 family.</text>
</comment>
<keyword evidence="2" id="KW-0645">Protease</keyword>
<keyword evidence="6" id="KW-1185">Reference proteome</keyword>
<dbReference type="GO" id="GO:0008234">
    <property type="term" value="F:cysteine-type peptidase activity"/>
    <property type="evidence" value="ECO:0007669"/>
    <property type="project" value="InterPro"/>
</dbReference>
<evidence type="ECO:0000313" key="6">
    <source>
        <dbReference type="Proteomes" id="UP001159428"/>
    </source>
</evidence>
<dbReference type="PANTHER" id="PTHR47526:SF3">
    <property type="entry name" value="PHD-TYPE DOMAIN-CONTAINING PROTEIN"/>
    <property type="match status" value="1"/>
</dbReference>
<gene>
    <name evidence="5" type="ORF">PMEA_00013049</name>
</gene>
<feature type="domain" description="Ubiquitin-like protease family profile" evidence="4">
    <location>
        <begin position="360"/>
        <end position="457"/>
    </location>
</feature>
<evidence type="ECO:0000256" key="1">
    <source>
        <dbReference type="ARBA" id="ARBA00005234"/>
    </source>
</evidence>
<dbReference type="Pfam" id="PF02902">
    <property type="entry name" value="Peptidase_C48"/>
    <property type="match status" value="1"/>
</dbReference>
<dbReference type="EMBL" id="CALNXJ010000023">
    <property type="protein sequence ID" value="CAH3128657.1"/>
    <property type="molecule type" value="Genomic_DNA"/>
</dbReference>
<name>A0AAU9WXY2_9CNID</name>
<dbReference type="InterPro" id="IPR003653">
    <property type="entry name" value="Peptidase_C48_C"/>
</dbReference>
<comment type="caution">
    <text evidence="5">The sequence shown here is derived from an EMBL/GenBank/DDBJ whole genome shotgun (WGS) entry which is preliminary data.</text>
</comment>
<dbReference type="GO" id="GO:0006508">
    <property type="term" value="P:proteolysis"/>
    <property type="evidence" value="ECO:0007669"/>
    <property type="project" value="UniProtKB-KW"/>
</dbReference>
<dbReference type="InterPro" id="IPR038765">
    <property type="entry name" value="Papain-like_cys_pep_sf"/>
</dbReference>
<proteinExistence type="inferred from homology"/>
<dbReference type="Gene3D" id="3.30.40.10">
    <property type="entry name" value="Zinc/RING finger domain, C3HC4 (zinc finger)"/>
    <property type="match status" value="1"/>
</dbReference>
<dbReference type="SUPFAM" id="SSF54001">
    <property type="entry name" value="Cysteine proteinases"/>
    <property type="match status" value="1"/>
</dbReference>
<dbReference type="AlphaFoldDB" id="A0AAU9WXY2"/>
<accession>A0AAU9WXY2</accession>
<organism evidence="5 6">
    <name type="scientific">Pocillopora meandrina</name>
    <dbReference type="NCBI Taxonomy" id="46732"/>
    <lineage>
        <taxon>Eukaryota</taxon>
        <taxon>Metazoa</taxon>
        <taxon>Cnidaria</taxon>
        <taxon>Anthozoa</taxon>
        <taxon>Hexacorallia</taxon>
        <taxon>Scleractinia</taxon>
        <taxon>Astrocoeniina</taxon>
        <taxon>Pocilloporidae</taxon>
        <taxon>Pocillopora</taxon>
    </lineage>
</organism>
<evidence type="ECO:0000256" key="3">
    <source>
        <dbReference type="ARBA" id="ARBA00022801"/>
    </source>
</evidence>
<protein>
    <recommendedName>
        <fullName evidence="4">Ubiquitin-like protease family profile domain-containing protein</fullName>
    </recommendedName>
</protein>
<sequence>IPVLSSYEEGLESHVRERYLKKISVVGVDPAAIPKEQFHSECLPPIEVSDLLSYLVLETSYYTNKQFKAFKSLEAYKQVVSGFVNSVQGAEILNKIVVVAKVKHSQRMNDPLIDIWIIAESDGTILSAHCLGCKAGLAESCSHVASVLFYIEAVTRIQGKLACTQTKCTWILPTYFKRRGSTRTSAQPPTASIQAAIKLDNICICKAKPSTTEKVVECHGDNCKNGKFFHLSCLFLNRMPNNYQTTWKCSECNKVANVHSATTLTKYCFSSDSSSGEGESDISIIKVTHGSSDNSSPLGNLTDSHFDLILSPTGWLDCDIIHQAQVLLRGENSSIEGFQRPTLGPVRNFDVVSGEFIQILHTCHSHWVCVSSIGCELGHVNLYDSLYHDSVLTQEVEEQTNDLLRGCLVALNPMPVQQQTNGSDCGVFAIAFSTCLVFGEDPTFINFDAQSMRTHLASYLSYGKFTLFPTF</sequence>
<feature type="non-terminal residue" evidence="5">
    <location>
        <position position="1"/>
    </location>
</feature>
<dbReference type="PANTHER" id="PTHR47526">
    <property type="entry name" value="ATP-DEPENDENT DNA HELICASE"/>
    <property type="match status" value="1"/>
</dbReference>
<evidence type="ECO:0000259" key="4">
    <source>
        <dbReference type="Pfam" id="PF02902"/>
    </source>
</evidence>
<reference evidence="5 6" key="1">
    <citation type="submission" date="2022-05" db="EMBL/GenBank/DDBJ databases">
        <authorList>
            <consortium name="Genoscope - CEA"/>
            <person name="William W."/>
        </authorList>
    </citation>
    <scope>NUCLEOTIDE SEQUENCE [LARGE SCALE GENOMIC DNA]</scope>
</reference>